<dbReference type="Pfam" id="PF03104">
    <property type="entry name" value="DNA_pol_B_exo1"/>
    <property type="match status" value="1"/>
</dbReference>
<feature type="region of interest" description="Disordered" evidence="16">
    <location>
        <begin position="1328"/>
        <end position="1349"/>
    </location>
</feature>
<dbReference type="GO" id="GO:0000278">
    <property type="term" value="P:mitotic cell cycle"/>
    <property type="evidence" value="ECO:0007669"/>
    <property type="project" value="TreeGrafter"/>
</dbReference>
<sequence length="2383" mass="270218">MGPYPNNKRLFGQTMKKSNRSSVSRYQRQLGTTNSNSNSHSLVPSEQSVAERKAAEAAARRRLRQEQGETIDGKFGYHRLEDQHGQKQSSVDDVSAIQRRGWLFHMLATTRIDSSSGAELAGLDLYFVNGDGETFKTTVLHRPYFYVLTGHEDEHLGQLLLRKFAGLLSHVEHVPMVDLDKPNHLSPNHTHRMVWKLLFDNVSQLMDVRGQLFEIIKSNSKRGSHIDGAGINQNIMDIEAILAEQDSGSDLVTDSSNRTAANSWNNIHELREYDVPYVARVCMDLDIRAGSWYTVTLVHVDDGSPPHPVLSDPDIETKANPRVLAFDIECSKAPLKFPNADIDEIYMISYMCSDGKGTPQGFLICSRSIVSQDVSDFEYTPKPSYPGPFHIFNEADEEATIRRFVTEFQKYCPQIVVTYNGDSFDWPFLLARSQHHGIDLWTEIGISAMDGGADQGEIRGRCCVHMDAFCWVQRDSYLPQGAQGLKAVTKYKLGYDPVEVDPEDMLPMAQERPVHMATYSVSDAVATYYLYEKYVHLFIFSLCTLIPLGPEDVLRKGSGTMCETLLMVQANHLDIICPNKQIDPLAQFHKGHLLESETYIGGKVECLETGVYRSDVEYEFDLKPSAFQQLIDNIDRDLCFAIEVEAGMERSDITNYEEVRSKIVEELELLRDRPKRVEKPYIYHLDVGAMYPNIILTNRLQPSAIVDDATCAACDFNSAKNGCKRRMEWVWRGDYSPAGKLEYDRTKDQLSREVMKDGQNFKDLPESEQEKMVASRLKEYSRNAYRRIKITEEVTRKDIVCMRENDFYVETVRRFRDRRYDYKKMTKSWKKKIGSATDAASRKEAEDKVLVYDSLQVAHKCILNSFYGYVMRKGARWRSMEMAGIVTKTGADLITQARVLVEQIGRPLELDTDGIWCILPKSFPDVYTFQSIDGSKLKLEYPCVMLNADVHDNFTNHQYQTLKDAKRGIYETRSDNSIFFEVDGPYRCMVLPASTEEGKLLKKRYAVFNFDGSLAELKGFELKRRGELELIKTFQSQVFERFLNGSTLEECYNSVADIANHWIDVIDTRGESLEDEELVDLISENRNMSRQLDDYGDQKGTSQTTARRLGEFLGAEIIKDKGLNCKFIIAEQPYGAPVTERAIPTAIWKAEPAVMKHFLRKWLKAPGLDGEGFDIRNVLDWDYYMERLGKAIQKIITIPAALQKVPNPVPRVSHPEWLDSKVQQLNDKYQQKNILSMFGLAAKRGSFEETTSTESSAAPIDIEDIGGGPPSATSQRPVVRRIKRSSNRDVVLDQQDQADPENHIPLEFDKRNFSSWLEQKKKIWTKTRKDRRSMQLQAERESSSGNSLTRSKRITTLQNFVDEANMSLNQREWQILELREMTSLDTEKKGKPPTGSFIAWVLVGGDTLQKVQIEVPRTLYIATSEEVVCKLKEAHNFKKVDKHLPHNKRARYLYELTIPEPLYRSTNWTLAIQPKTNKTQDSHNLLEGIYETGTPLMMRALSALGSISKVTISAGNRRDKFFNLMDLERVDKPSEGMYLNSGISYKRCFLYVRINQASKTGVIAFFSLDGGSGDQRSSENAGMDVTDPRKAGPANFDVSTSCQLWIMTPAWNSQQKSLNKKRCNDMFSELLDAIQESADPDSEYSCISAASDFKVSLDFLPEEKAYTTASETIRNIVKTNRAPTMMLLNSSLPSANLRKKMKVLSSMPLVPLPFPPGRAHNPSISTLPTINWEKEIVQLSLESYLHMSVVSFPKRVEYSRYGKLPLGNLGEDENFSLYDVSLFRLLTKNRVISWGSMAPGQPDLGVSFYPSNDAKFRPSAQLSQSADFNSEEAWSDDNELVSPVVRRPGAYRTLCVDIDLHDLAIAALTDLAIPVAGNGLCSDPSSPLSVTQLDGIGGSLKLAEPLGDEMSTSTSLPMLRALVANWLRDAFSKNCVVADSLLHHVYRFVSSPDVRLHDPALHRAVHALMRATFTRLLGELRRLGCSIVHATFHKITVSTNKTSLADAEEYINFVISTIRNQVADGGDNMSGLARVALHPRQFHTQLIFLDEYNFGSVHLERVEKGSVNDDFLIEEEGVEETVVVPSVITAWSLMNHMGSKTAQEYFRVVIARFSKDIFRKEQELRNRNGNQFIPSFFDKDLNEKLLSFKKRMISKTFASILTRAVGDIGQEQEEIGRDIRESHGSLAKQPLNPVLEFVKSVSVILELDHEVDAEVHALKRSLLAQIGVAEYSTHARWKNPCPTLMLPDCYCQECQETRDINLCYLPPVEDDIGNEESVPKQIHWFCQNCGTEYDVVDIEQRMIEQAHRSLLRYQLQDLRCIKSNRVSTHSLARVSHCSSELKLDISPEEGKSAIQLLDQLAEYHELKDLQWTTRGILSSFSNK</sequence>
<gene>
    <name evidence="18" type="ORF">IV203_005963</name>
</gene>
<dbReference type="OrthoDB" id="10060449at2759"/>
<keyword evidence="14 15" id="KW-0539">Nucleus</keyword>
<dbReference type="SMART" id="SM01159">
    <property type="entry name" value="DUF1744"/>
    <property type="match status" value="1"/>
</dbReference>
<dbReference type="GO" id="GO:0006287">
    <property type="term" value="P:base-excision repair, gap-filling"/>
    <property type="evidence" value="ECO:0007669"/>
    <property type="project" value="TreeGrafter"/>
</dbReference>
<feature type="region of interest" description="Disordered" evidence="16">
    <location>
        <begin position="1"/>
        <end position="55"/>
    </location>
</feature>
<dbReference type="GO" id="GO:0006272">
    <property type="term" value="P:leading strand elongation"/>
    <property type="evidence" value="ECO:0007669"/>
    <property type="project" value="TreeGrafter"/>
</dbReference>
<evidence type="ECO:0000256" key="15">
    <source>
        <dbReference type="RuleBase" id="RU365029"/>
    </source>
</evidence>
<keyword evidence="3 15" id="KW-0004">4Fe-4S</keyword>
<dbReference type="FunFam" id="3.90.1600.10:FF:000006">
    <property type="entry name" value="DNA polymerase epsilon catalytic subunit"/>
    <property type="match status" value="1"/>
</dbReference>
<protein>
    <recommendedName>
        <fullName evidence="15">DNA polymerase epsilon catalytic subunit</fullName>
        <ecNumber evidence="15">2.7.7.7</ecNumber>
    </recommendedName>
</protein>
<dbReference type="Proteomes" id="UP000693970">
    <property type="component" value="Unassembled WGS sequence"/>
</dbReference>
<dbReference type="InterPro" id="IPR006172">
    <property type="entry name" value="DNA-dir_DNA_pol_B"/>
</dbReference>
<comment type="subcellular location">
    <subcellularLocation>
        <location evidence="1 15">Nucleus</location>
    </subcellularLocation>
</comment>
<dbReference type="GO" id="GO:0045004">
    <property type="term" value="P:DNA replication proofreading"/>
    <property type="evidence" value="ECO:0007669"/>
    <property type="project" value="TreeGrafter"/>
</dbReference>
<evidence type="ECO:0000259" key="17">
    <source>
        <dbReference type="SMART" id="SM01159"/>
    </source>
</evidence>
<evidence type="ECO:0000256" key="4">
    <source>
        <dbReference type="ARBA" id="ARBA00022679"/>
    </source>
</evidence>
<keyword evidence="4 15" id="KW-0808">Transferase</keyword>
<keyword evidence="5 15" id="KW-0548">Nucleotidyltransferase</keyword>
<dbReference type="EMBL" id="JAGRRH010000021">
    <property type="protein sequence ID" value="KAG7346894.1"/>
    <property type="molecule type" value="Genomic_DNA"/>
</dbReference>
<reference evidence="18" key="2">
    <citation type="submission" date="2021-04" db="EMBL/GenBank/DDBJ databases">
        <authorList>
            <person name="Podell S."/>
        </authorList>
    </citation>
    <scope>NUCLEOTIDE SEQUENCE</scope>
    <source>
        <strain evidence="18">Hildebrandi</strain>
    </source>
</reference>
<evidence type="ECO:0000256" key="16">
    <source>
        <dbReference type="SAM" id="MobiDB-lite"/>
    </source>
</evidence>
<accession>A0A9K3KNC4</accession>
<keyword evidence="12 15" id="KW-0411">Iron-sulfur</keyword>
<feature type="region of interest" description="Disordered" evidence="16">
    <location>
        <begin position="1249"/>
        <end position="1277"/>
    </location>
</feature>
<comment type="cofactor">
    <cofactor evidence="15">
        <name>[4Fe-4S] cluster</name>
        <dbReference type="ChEBI" id="CHEBI:49883"/>
    </cofactor>
</comment>
<reference evidence="18" key="1">
    <citation type="journal article" date="2021" name="Sci. Rep.">
        <title>Diploid genomic architecture of Nitzschia inconspicua, an elite biomass production diatom.</title>
        <authorList>
            <person name="Oliver A."/>
            <person name="Podell S."/>
            <person name="Pinowska A."/>
            <person name="Traller J.C."/>
            <person name="Smith S.R."/>
            <person name="McClure R."/>
            <person name="Beliaev A."/>
            <person name="Bohutskyi P."/>
            <person name="Hill E.A."/>
            <person name="Rabines A."/>
            <person name="Zheng H."/>
            <person name="Allen L.Z."/>
            <person name="Kuo A."/>
            <person name="Grigoriev I.V."/>
            <person name="Allen A.E."/>
            <person name="Hazlebeck D."/>
            <person name="Allen E.E."/>
        </authorList>
    </citation>
    <scope>NUCLEOTIDE SEQUENCE</scope>
    <source>
        <strain evidence="18">Hildebrandi</strain>
    </source>
</reference>
<dbReference type="GO" id="GO:0008270">
    <property type="term" value="F:zinc ion binding"/>
    <property type="evidence" value="ECO:0007669"/>
    <property type="project" value="UniProtKB-KW"/>
</dbReference>
<dbReference type="InterPro" id="IPR029703">
    <property type="entry name" value="POL2"/>
</dbReference>
<dbReference type="GO" id="GO:0003887">
    <property type="term" value="F:DNA-directed DNA polymerase activity"/>
    <property type="evidence" value="ECO:0007669"/>
    <property type="project" value="UniProtKB-KW"/>
</dbReference>
<dbReference type="EC" id="2.7.7.7" evidence="15"/>
<evidence type="ECO:0000256" key="3">
    <source>
        <dbReference type="ARBA" id="ARBA00022485"/>
    </source>
</evidence>
<keyword evidence="13 15" id="KW-0238">DNA-binding</keyword>
<keyword evidence="19" id="KW-1185">Reference proteome</keyword>
<evidence type="ECO:0000256" key="9">
    <source>
        <dbReference type="ARBA" id="ARBA00022833"/>
    </source>
</evidence>
<evidence type="ECO:0000256" key="13">
    <source>
        <dbReference type="ARBA" id="ARBA00023125"/>
    </source>
</evidence>
<dbReference type="SMART" id="SM00486">
    <property type="entry name" value="POLBc"/>
    <property type="match status" value="1"/>
</dbReference>
<keyword evidence="10 15" id="KW-0239">DNA-directed DNA polymerase</keyword>
<dbReference type="GO" id="GO:0000166">
    <property type="term" value="F:nucleotide binding"/>
    <property type="evidence" value="ECO:0007669"/>
    <property type="project" value="InterPro"/>
</dbReference>
<dbReference type="InterPro" id="IPR013697">
    <property type="entry name" value="DNA_pol_e_suA_C"/>
</dbReference>
<evidence type="ECO:0000256" key="2">
    <source>
        <dbReference type="ARBA" id="ARBA00005755"/>
    </source>
</evidence>
<dbReference type="CDD" id="cd05779">
    <property type="entry name" value="DNA_polB_epsilon_exo"/>
    <property type="match status" value="1"/>
</dbReference>
<dbReference type="CDD" id="cd05535">
    <property type="entry name" value="POLBc_epsilon"/>
    <property type="match status" value="1"/>
</dbReference>
<comment type="function">
    <text evidence="15">DNA polymerase II participates in chromosomal DNA replication.</text>
</comment>
<evidence type="ECO:0000256" key="12">
    <source>
        <dbReference type="ARBA" id="ARBA00023014"/>
    </source>
</evidence>
<feature type="domain" description="DNA polymerase epsilon catalytic subunit A C-terminal" evidence="17">
    <location>
        <begin position="1622"/>
        <end position="2057"/>
    </location>
</feature>
<evidence type="ECO:0000256" key="5">
    <source>
        <dbReference type="ARBA" id="ARBA00022695"/>
    </source>
</evidence>
<feature type="region of interest" description="Disordered" evidence="16">
    <location>
        <begin position="1572"/>
        <end position="1592"/>
    </location>
</feature>
<name>A0A9K3KNC4_9STRA</name>
<dbReference type="GO" id="GO:0008622">
    <property type="term" value="C:epsilon DNA polymerase complex"/>
    <property type="evidence" value="ECO:0007669"/>
    <property type="project" value="InterPro"/>
</dbReference>
<keyword evidence="6 15" id="KW-0235">DNA replication</keyword>
<evidence type="ECO:0000313" key="18">
    <source>
        <dbReference type="EMBL" id="KAG7346894.1"/>
    </source>
</evidence>
<dbReference type="GO" id="GO:0008310">
    <property type="term" value="F:single-stranded DNA 3'-5' DNA exonuclease activity"/>
    <property type="evidence" value="ECO:0007669"/>
    <property type="project" value="TreeGrafter"/>
</dbReference>
<dbReference type="GO" id="GO:0051539">
    <property type="term" value="F:4 iron, 4 sulfur cluster binding"/>
    <property type="evidence" value="ECO:0007669"/>
    <property type="project" value="UniProtKB-KW"/>
</dbReference>
<evidence type="ECO:0000256" key="10">
    <source>
        <dbReference type="ARBA" id="ARBA00022932"/>
    </source>
</evidence>
<organism evidence="18 19">
    <name type="scientific">Nitzschia inconspicua</name>
    <dbReference type="NCBI Taxonomy" id="303405"/>
    <lineage>
        <taxon>Eukaryota</taxon>
        <taxon>Sar</taxon>
        <taxon>Stramenopiles</taxon>
        <taxon>Ochrophyta</taxon>
        <taxon>Bacillariophyta</taxon>
        <taxon>Bacillariophyceae</taxon>
        <taxon>Bacillariophycidae</taxon>
        <taxon>Bacillariales</taxon>
        <taxon>Bacillariaceae</taxon>
        <taxon>Nitzschia</taxon>
    </lineage>
</organism>
<dbReference type="PANTHER" id="PTHR10670:SF0">
    <property type="entry name" value="DNA POLYMERASE EPSILON CATALYTIC SUBUNIT A"/>
    <property type="match status" value="1"/>
</dbReference>
<evidence type="ECO:0000256" key="8">
    <source>
        <dbReference type="ARBA" id="ARBA00022771"/>
    </source>
</evidence>
<evidence type="ECO:0000256" key="6">
    <source>
        <dbReference type="ARBA" id="ARBA00022705"/>
    </source>
</evidence>
<keyword evidence="11 15" id="KW-0408">Iron</keyword>
<evidence type="ECO:0000256" key="11">
    <source>
        <dbReference type="ARBA" id="ARBA00023004"/>
    </source>
</evidence>
<comment type="catalytic activity">
    <reaction evidence="15">
        <text>DNA(n) + a 2'-deoxyribonucleoside 5'-triphosphate = DNA(n+1) + diphosphate</text>
        <dbReference type="Rhea" id="RHEA:22508"/>
        <dbReference type="Rhea" id="RHEA-COMP:17339"/>
        <dbReference type="Rhea" id="RHEA-COMP:17340"/>
        <dbReference type="ChEBI" id="CHEBI:33019"/>
        <dbReference type="ChEBI" id="CHEBI:61560"/>
        <dbReference type="ChEBI" id="CHEBI:173112"/>
        <dbReference type="EC" id="2.7.7.7"/>
    </reaction>
</comment>
<keyword evidence="9 15" id="KW-0862">Zinc</keyword>
<dbReference type="GO" id="GO:0006297">
    <property type="term" value="P:nucleotide-excision repair, DNA gap filling"/>
    <property type="evidence" value="ECO:0007669"/>
    <property type="project" value="TreeGrafter"/>
</dbReference>
<dbReference type="InterPro" id="IPR055191">
    <property type="entry name" value="POL2_thumb"/>
</dbReference>
<dbReference type="GO" id="GO:0003677">
    <property type="term" value="F:DNA binding"/>
    <property type="evidence" value="ECO:0007669"/>
    <property type="project" value="UniProtKB-KW"/>
</dbReference>
<keyword evidence="8 15" id="KW-0863">Zinc-finger</keyword>
<dbReference type="InterPro" id="IPR054475">
    <property type="entry name" value="Znf-DPOE"/>
</dbReference>
<evidence type="ECO:0000256" key="14">
    <source>
        <dbReference type="ARBA" id="ARBA00023242"/>
    </source>
</evidence>
<dbReference type="Pfam" id="PF23250">
    <property type="entry name" value="zf_DPOE_2"/>
    <property type="match status" value="1"/>
</dbReference>
<dbReference type="FunFam" id="1.10.132.60:FF:000002">
    <property type="entry name" value="DNA polymerase epsilon catalytic subunit"/>
    <property type="match status" value="1"/>
</dbReference>
<comment type="caution">
    <text evidence="18">The sequence shown here is derived from an EMBL/GenBank/DDBJ whole genome shotgun (WGS) entry which is preliminary data.</text>
</comment>
<evidence type="ECO:0000256" key="7">
    <source>
        <dbReference type="ARBA" id="ARBA00022723"/>
    </source>
</evidence>
<dbReference type="PANTHER" id="PTHR10670">
    <property type="entry name" value="DNA POLYMERASE EPSILON CATALYTIC SUBUNIT A"/>
    <property type="match status" value="1"/>
</dbReference>
<dbReference type="Pfam" id="PF22912">
    <property type="entry name" value="zf-DPOE"/>
    <property type="match status" value="1"/>
</dbReference>
<dbReference type="InterPro" id="IPR006133">
    <property type="entry name" value="DNA-dir_DNA_pol_B_exonuc"/>
</dbReference>
<proteinExistence type="inferred from homology"/>
<evidence type="ECO:0000256" key="1">
    <source>
        <dbReference type="ARBA" id="ARBA00004123"/>
    </source>
</evidence>
<dbReference type="Pfam" id="PF22634">
    <property type="entry name" value="POL2_thumb"/>
    <property type="match status" value="1"/>
</dbReference>
<dbReference type="FunFam" id="3.30.420.10:FF:000010">
    <property type="entry name" value="DNA polymerase epsilon catalytic subunit"/>
    <property type="match status" value="1"/>
</dbReference>
<comment type="similarity">
    <text evidence="2 15">Belongs to the DNA polymerase type-B family.</text>
</comment>
<keyword evidence="7 15" id="KW-0479">Metal-binding</keyword>
<evidence type="ECO:0000313" key="19">
    <source>
        <dbReference type="Proteomes" id="UP000693970"/>
    </source>
</evidence>
<feature type="compositionally biased region" description="Polar residues" evidence="16">
    <location>
        <begin position="20"/>
        <end position="48"/>
    </location>
</feature>
<dbReference type="Pfam" id="PF08490">
    <property type="entry name" value="DUF1744"/>
    <property type="match status" value="1"/>
</dbReference>